<feature type="domain" description="CBS" evidence="10">
    <location>
        <begin position="315"/>
        <end position="372"/>
    </location>
</feature>
<comment type="subunit">
    <text evidence="8">The complex is probably composed of two ATP-binding proteins, two transmembrane proteins and a solute-binding protein.</text>
</comment>
<gene>
    <name evidence="11" type="ORF">CWE10_01675</name>
</gene>
<evidence type="ECO:0000256" key="7">
    <source>
        <dbReference type="PROSITE-ProRule" id="PRU00703"/>
    </source>
</evidence>
<name>A0A953I6M2_SYMTR</name>
<keyword evidence="8" id="KW-1003">Cell membrane</keyword>
<dbReference type="AlphaFoldDB" id="A0A953I6M2"/>
<evidence type="ECO:0000259" key="10">
    <source>
        <dbReference type="PROSITE" id="PS51371"/>
    </source>
</evidence>
<dbReference type="EC" id="7.6.2.9" evidence="8"/>
<proteinExistence type="inferred from homology"/>
<protein>
    <recommendedName>
        <fullName evidence="8">Quaternary amine transport ATP-binding protein</fullName>
        <ecNumber evidence="8">7.6.2.9</ecNumber>
    </recommendedName>
</protein>
<dbReference type="Proteomes" id="UP000732377">
    <property type="component" value="Unassembled WGS sequence"/>
</dbReference>
<keyword evidence="4 8" id="KW-0547">Nucleotide-binding</keyword>
<dbReference type="FunFam" id="3.40.50.300:FF:000425">
    <property type="entry name" value="Probable ABC transporter, ATP-binding subunit"/>
    <property type="match status" value="1"/>
</dbReference>
<dbReference type="InterPro" id="IPR005892">
    <property type="entry name" value="Gly-betaine_transp_ATP-bd"/>
</dbReference>
<dbReference type="InterPro" id="IPR003593">
    <property type="entry name" value="AAA+_ATPase"/>
</dbReference>
<dbReference type="SMART" id="SM00382">
    <property type="entry name" value="AAA"/>
    <property type="match status" value="1"/>
</dbReference>
<dbReference type="PROSITE" id="PS51371">
    <property type="entry name" value="CBS"/>
    <property type="match status" value="2"/>
</dbReference>
<dbReference type="InterPro" id="IPR003439">
    <property type="entry name" value="ABC_transporter-like_ATP-bd"/>
</dbReference>
<dbReference type="PANTHER" id="PTHR43117">
    <property type="entry name" value="OSMOPROTECTANT IMPORT ATP-BINDING PROTEIN OSMV"/>
    <property type="match status" value="1"/>
</dbReference>
<organism evidence="11 12">
    <name type="scientific">Symbiobacterium thermophilum</name>
    <dbReference type="NCBI Taxonomy" id="2734"/>
    <lineage>
        <taxon>Bacteria</taxon>
        <taxon>Bacillati</taxon>
        <taxon>Bacillota</taxon>
        <taxon>Clostridia</taxon>
        <taxon>Eubacteriales</taxon>
        <taxon>Symbiobacteriaceae</taxon>
        <taxon>Symbiobacterium</taxon>
    </lineage>
</organism>
<dbReference type="CDD" id="cd03295">
    <property type="entry name" value="ABC_OpuCA_Osmoprotection"/>
    <property type="match status" value="1"/>
</dbReference>
<dbReference type="GO" id="GO:0005524">
    <property type="term" value="F:ATP binding"/>
    <property type="evidence" value="ECO:0007669"/>
    <property type="project" value="UniProtKB-UniRule"/>
</dbReference>
<dbReference type="SUPFAM" id="SSF54631">
    <property type="entry name" value="CBS-domain pair"/>
    <property type="match status" value="1"/>
</dbReference>
<comment type="similarity">
    <text evidence="1 8">Belongs to the ABC transporter superfamily.</text>
</comment>
<evidence type="ECO:0000313" key="11">
    <source>
        <dbReference type="EMBL" id="MBY6274919.1"/>
    </source>
</evidence>
<evidence type="ECO:0000256" key="5">
    <source>
        <dbReference type="ARBA" id="ARBA00022840"/>
    </source>
</evidence>
<dbReference type="GO" id="GO:0015418">
    <property type="term" value="F:ABC-type quaternary ammonium compound transporting activity"/>
    <property type="evidence" value="ECO:0007669"/>
    <property type="project" value="UniProtKB-EC"/>
</dbReference>
<evidence type="ECO:0000256" key="4">
    <source>
        <dbReference type="ARBA" id="ARBA00022741"/>
    </source>
</evidence>
<dbReference type="GO" id="GO:0006865">
    <property type="term" value="P:amino acid transport"/>
    <property type="evidence" value="ECO:0007669"/>
    <property type="project" value="UniProtKB-UniRule"/>
</dbReference>
<keyword evidence="6 7" id="KW-0129">CBS domain</keyword>
<dbReference type="GO" id="GO:0016887">
    <property type="term" value="F:ATP hydrolysis activity"/>
    <property type="evidence" value="ECO:0007669"/>
    <property type="project" value="UniProtKB-UniRule"/>
</dbReference>
<accession>A0A953I6M2</accession>
<evidence type="ECO:0000256" key="3">
    <source>
        <dbReference type="ARBA" id="ARBA00022737"/>
    </source>
</evidence>
<dbReference type="InterPro" id="IPR027417">
    <property type="entry name" value="P-loop_NTPase"/>
</dbReference>
<comment type="subcellular location">
    <subcellularLocation>
        <location evidence="8">Cell inner membrane</location>
        <topology evidence="8">Peripheral membrane protein</topology>
    </subcellularLocation>
</comment>
<reference evidence="11" key="1">
    <citation type="submission" date="2017-11" db="EMBL/GenBank/DDBJ databases">
        <title>Three new genomes from thermophilic consortium.</title>
        <authorList>
            <person name="Quaggio R."/>
            <person name="Amgarten D."/>
            <person name="Setubal J.C."/>
        </authorList>
    </citation>
    <scope>NUCLEOTIDE SEQUENCE</scope>
    <source>
        <strain evidence="11">ZCTH01-B2</strain>
    </source>
</reference>
<dbReference type="PROSITE" id="PS50893">
    <property type="entry name" value="ABC_TRANSPORTER_2"/>
    <property type="match status" value="1"/>
</dbReference>
<dbReference type="InterPro" id="IPR000644">
    <property type="entry name" value="CBS_dom"/>
</dbReference>
<dbReference type="EMBL" id="PIUK01000007">
    <property type="protein sequence ID" value="MBY6274919.1"/>
    <property type="molecule type" value="Genomic_DNA"/>
</dbReference>
<dbReference type="InterPro" id="IPR046342">
    <property type="entry name" value="CBS_dom_sf"/>
</dbReference>
<evidence type="ECO:0000256" key="2">
    <source>
        <dbReference type="ARBA" id="ARBA00022448"/>
    </source>
</evidence>
<keyword evidence="8" id="KW-0472">Membrane</keyword>
<feature type="domain" description="CBS" evidence="10">
    <location>
        <begin position="255"/>
        <end position="311"/>
    </location>
</feature>
<keyword evidence="3" id="KW-0677">Repeat</keyword>
<dbReference type="Gene3D" id="3.10.580.10">
    <property type="entry name" value="CBS-domain"/>
    <property type="match status" value="1"/>
</dbReference>
<dbReference type="PANTHER" id="PTHR43117:SF3">
    <property type="entry name" value="CHOLINE TRANSPORT ATP-BINDING PROTEIN OPUBA"/>
    <property type="match status" value="1"/>
</dbReference>
<keyword evidence="8" id="KW-0997">Cell inner membrane</keyword>
<comment type="caution">
    <text evidence="11">The sequence shown here is derived from an EMBL/GenBank/DDBJ whole genome shotgun (WGS) entry which is preliminary data.</text>
</comment>
<keyword evidence="5 8" id="KW-0067">ATP-binding</keyword>
<dbReference type="InterPro" id="IPR017871">
    <property type="entry name" value="ABC_transporter-like_CS"/>
</dbReference>
<dbReference type="Pfam" id="PF00005">
    <property type="entry name" value="ABC_tran"/>
    <property type="match status" value="1"/>
</dbReference>
<evidence type="ECO:0000313" key="12">
    <source>
        <dbReference type="Proteomes" id="UP000732377"/>
    </source>
</evidence>
<dbReference type="PROSITE" id="PS00211">
    <property type="entry name" value="ABC_TRANSPORTER_1"/>
    <property type="match status" value="1"/>
</dbReference>
<sequence length="376" mass="41958">MVRFEHVSKVYPDGTKAVEDLNLHIARGEFVCLIGPSGCGKTTTLKMINRLHEATSGKIYVDGRDIATVSPVELRRNIGYVIQQVGLFPHMTIAQNIELVPRLLGWDRERRRKRVDELLEMVGLDPATYRDRYPRELSGGQQQRVGVLRALAAEPDLILMDEPFGALDPITRETLQDELKRLQARLRKTVVFVTHDMDEALKLADRIVVMKDGRIHQVASPEELLRNPKDEFVAQFVGRQRMVRPAESLTVADVMIPDPVTAGPEYGIAEAVATMRRRRVNSVLVVDGDGRLLGIVTARAVERGLASHRTLGEIMETRLTTVLPHQPVTHAVQRMLLERLEFLPVVDEQGRLQGLVTNTSLVGTLSRAERAGGATA</sequence>
<dbReference type="Pfam" id="PF00571">
    <property type="entry name" value="CBS"/>
    <property type="match status" value="2"/>
</dbReference>
<comment type="catalytic activity">
    <reaction evidence="8">
        <text>a quaternary ammonium(out) + ATP + H2O = a quaternary ammonium(in) + ADP + phosphate + H(+)</text>
        <dbReference type="Rhea" id="RHEA:11036"/>
        <dbReference type="ChEBI" id="CHEBI:15377"/>
        <dbReference type="ChEBI" id="CHEBI:15378"/>
        <dbReference type="ChEBI" id="CHEBI:30616"/>
        <dbReference type="ChEBI" id="CHEBI:35267"/>
        <dbReference type="ChEBI" id="CHEBI:43474"/>
        <dbReference type="ChEBI" id="CHEBI:456216"/>
    </reaction>
</comment>
<dbReference type="SUPFAM" id="SSF52540">
    <property type="entry name" value="P-loop containing nucleoside triphosphate hydrolases"/>
    <property type="match status" value="1"/>
</dbReference>
<dbReference type="NCBIfam" id="TIGR01186">
    <property type="entry name" value="proV"/>
    <property type="match status" value="1"/>
</dbReference>
<dbReference type="RefSeq" id="WP_011196752.1">
    <property type="nucleotide sequence ID" value="NZ_JACSIR010000010.1"/>
</dbReference>
<dbReference type="SMART" id="SM00116">
    <property type="entry name" value="CBS"/>
    <property type="match status" value="2"/>
</dbReference>
<dbReference type="OMA" id="MGYVIQQ"/>
<dbReference type="GO" id="GO:0031460">
    <property type="term" value="P:glycine betaine transport"/>
    <property type="evidence" value="ECO:0007669"/>
    <property type="project" value="InterPro"/>
</dbReference>
<dbReference type="CDD" id="cd04583">
    <property type="entry name" value="CBS_pair_ABC_OpuCA_assoc"/>
    <property type="match status" value="1"/>
</dbReference>
<evidence type="ECO:0000256" key="6">
    <source>
        <dbReference type="ARBA" id="ARBA00023122"/>
    </source>
</evidence>
<dbReference type="Gene3D" id="3.40.50.300">
    <property type="entry name" value="P-loop containing nucleotide triphosphate hydrolases"/>
    <property type="match status" value="1"/>
</dbReference>
<feature type="domain" description="ABC transporter" evidence="9">
    <location>
        <begin position="2"/>
        <end position="237"/>
    </location>
</feature>
<evidence type="ECO:0000256" key="1">
    <source>
        <dbReference type="ARBA" id="ARBA00005417"/>
    </source>
</evidence>
<evidence type="ECO:0000259" key="9">
    <source>
        <dbReference type="PROSITE" id="PS50893"/>
    </source>
</evidence>
<dbReference type="GO" id="GO:0005886">
    <property type="term" value="C:plasma membrane"/>
    <property type="evidence" value="ECO:0007669"/>
    <property type="project" value="UniProtKB-SubCell"/>
</dbReference>
<evidence type="ECO:0000256" key="8">
    <source>
        <dbReference type="RuleBase" id="RU369116"/>
    </source>
</evidence>
<keyword evidence="2 8" id="KW-0813">Transport</keyword>